<proteinExistence type="predicted"/>
<dbReference type="AlphaFoldDB" id="A0A250X107"/>
<reference evidence="1 2" key="1">
    <citation type="submission" date="2017-08" db="EMBL/GenBank/DDBJ databases">
        <title>Acidophilic green algal genome provides insights into adaptation to an acidic environment.</title>
        <authorList>
            <person name="Hirooka S."/>
            <person name="Hirose Y."/>
            <person name="Kanesaki Y."/>
            <person name="Higuchi S."/>
            <person name="Fujiwara T."/>
            <person name="Onuma R."/>
            <person name="Era A."/>
            <person name="Ohbayashi R."/>
            <person name="Uzuka A."/>
            <person name="Nozaki H."/>
            <person name="Yoshikawa H."/>
            <person name="Miyagishima S.Y."/>
        </authorList>
    </citation>
    <scope>NUCLEOTIDE SEQUENCE [LARGE SCALE GENOMIC DNA]</scope>
    <source>
        <strain evidence="1 2">NIES-2499</strain>
    </source>
</reference>
<gene>
    <name evidence="1" type="ORF">CEUSTIGMA_g4018.t1</name>
</gene>
<name>A0A250X107_9CHLO</name>
<comment type="caution">
    <text evidence="1">The sequence shown here is derived from an EMBL/GenBank/DDBJ whole genome shotgun (WGS) entry which is preliminary data.</text>
</comment>
<protein>
    <submittedName>
        <fullName evidence="1">Uncharacterized protein</fullName>
    </submittedName>
</protein>
<dbReference type="Proteomes" id="UP000232323">
    <property type="component" value="Unassembled WGS sequence"/>
</dbReference>
<evidence type="ECO:0000313" key="2">
    <source>
        <dbReference type="Proteomes" id="UP000232323"/>
    </source>
</evidence>
<organism evidence="1 2">
    <name type="scientific">Chlamydomonas eustigma</name>
    <dbReference type="NCBI Taxonomy" id="1157962"/>
    <lineage>
        <taxon>Eukaryota</taxon>
        <taxon>Viridiplantae</taxon>
        <taxon>Chlorophyta</taxon>
        <taxon>core chlorophytes</taxon>
        <taxon>Chlorophyceae</taxon>
        <taxon>CS clade</taxon>
        <taxon>Chlamydomonadales</taxon>
        <taxon>Chlamydomonadaceae</taxon>
        <taxon>Chlamydomonas</taxon>
    </lineage>
</organism>
<keyword evidence="2" id="KW-1185">Reference proteome</keyword>
<accession>A0A250X107</accession>
<sequence>MSNMIITTAGLPSRYSGILHDMMIWTSLLLFLSGACFLSTANGFRRSTLTSVISTITTNADLQNELSIRGNKSQIRDVASASTPTQPTVKAQELLSDEGELTQQGYTFRRLRWLISHLIQNHENQQGSSSTSYPPAPPGTPVIVQASPVNLQGGGSNNAIPSTATYGPSSYGQQAYNPVPSTSTSYSGATASPTPGAVPVDQVGLAAAGDSYDSYNSGIDVVTSNPISVSNPIDLNGGSYNGQLGLLTGK</sequence>
<dbReference type="EMBL" id="BEGY01000018">
    <property type="protein sequence ID" value="GAX76572.1"/>
    <property type="molecule type" value="Genomic_DNA"/>
</dbReference>
<evidence type="ECO:0000313" key="1">
    <source>
        <dbReference type="EMBL" id="GAX76572.1"/>
    </source>
</evidence>